<feature type="region of interest" description="Disordered" evidence="1">
    <location>
        <begin position="151"/>
        <end position="183"/>
    </location>
</feature>
<reference evidence="2" key="1">
    <citation type="submission" date="2022-07" db="EMBL/GenBank/DDBJ databases">
        <title>Genome Sequence of Agrocybe chaxingu.</title>
        <authorList>
            <person name="Buettner E."/>
        </authorList>
    </citation>
    <scope>NUCLEOTIDE SEQUENCE</scope>
    <source>
        <strain evidence="2">MP-N11</strain>
    </source>
</reference>
<sequence>MNGEMYGPIGRGLNAHGGHGHGHGHGHHSQHGHSHHQAVAGPSTRHTAGSMDESLNRKEKKRKESSKLSKEMSDRRDDGRHFTESISALHNAAHILSTRPEMSAYFNLRLYPLSLERSALLAQLESEERVEKGRDRVRERLLEGIEERRKRAREGDIVDGGDDESDDLERCWSLSEDVDVAPP</sequence>
<organism evidence="2 3">
    <name type="scientific">Agrocybe chaxingu</name>
    <dbReference type="NCBI Taxonomy" id="84603"/>
    <lineage>
        <taxon>Eukaryota</taxon>
        <taxon>Fungi</taxon>
        <taxon>Dikarya</taxon>
        <taxon>Basidiomycota</taxon>
        <taxon>Agaricomycotina</taxon>
        <taxon>Agaricomycetes</taxon>
        <taxon>Agaricomycetidae</taxon>
        <taxon>Agaricales</taxon>
        <taxon>Agaricineae</taxon>
        <taxon>Strophariaceae</taxon>
        <taxon>Agrocybe</taxon>
    </lineage>
</organism>
<dbReference type="EMBL" id="JANKHO010001752">
    <property type="protein sequence ID" value="KAJ3499272.1"/>
    <property type="molecule type" value="Genomic_DNA"/>
</dbReference>
<feature type="compositionally biased region" description="Basic residues" evidence="1">
    <location>
        <begin position="18"/>
        <end position="36"/>
    </location>
</feature>
<accession>A0A9W8MSX7</accession>
<feature type="region of interest" description="Disordered" evidence="1">
    <location>
        <begin position="1"/>
        <end position="80"/>
    </location>
</feature>
<evidence type="ECO:0000313" key="2">
    <source>
        <dbReference type="EMBL" id="KAJ3499272.1"/>
    </source>
</evidence>
<evidence type="ECO:0000256" key="1">
    <source>
        <dbReference type="SAM" id="MobiDB-lite"/>
    </source>
</evidence>
<comment type="caution">
    <text evidence="2">The sequence shown here is derived from an EMBL/GenBank/DDBJ whole genome shotgun (WGS) entry which is preliminary data.</text>
</comment>
<dbReference type="AlphaFoldDB" id="A0A9W8MSX7"/>
<evidence type="ECO:0000313" key="3">
    <source>
        <dbReference type="Proteomes" id="UP001148786"/>
    </source>
</evidence>
<protein>
    <submittedName>
        <fullName evidence="2">Uncharacterized protein</fullName>
    </submittedName>
</protein>
<dbReference type="Proteomes" id="UP001148786">
    <property type="component" value="Unassembled WGS sequence"/>
</dbReference>
<gene>
    <name evidence="2" type="ORF">NLJ89_g10115</name>
</gene>
<feature type="compositionally biased region" description="Basic and acidic residues" evidence="1">
    <location>
        <begin position="65"/>
        <end position="80"/>
    </location>
</feature>
<dbReference type="OrthoDB" id="70376at2759"/>
<proteinExistence type="predicted"/>
<feature type="compositionally biased region" description="Acidic residues" evidence="1">
    <location>
        <begin position="157"/>
        <end position="167"/>
    </location>
</feature>
<keyword evidence="3" id="KW-1185">Reference proteome</keyword>
<name>A0A9W8MSX7_9AGAR</name>